<keyword evidence="2" id="KW-1185">Reference proteome</keyword>
<sequence>MPRNNVELDVKIRCIEKEVAQLKLSEEIHIAPADVNRLIKKAITWSIKPSSV</sequence>
<reference evidence="1 2" key="1">
    <citation type="submission" date="2010-12" db="EMBL/GenBank/DDBJ databases">
        <authorList>
            <person name="Muzny D."/>
            <person name="Qin X."/>
            <person name="Deng J."/>
            <person name="Jiang H."/>
            <person name="Liu Y."/>
            <person name="Qu J."/>
            <person name="Song X.-Z."/>
            <person name="Zhang L."/>
            <person name="Thornton R."/>
            <person name="Coyle M."/>
            <person name="Francisco L."/>
            <person name="Jackson L."/>
            <person name="Javaid M."/>
            <person name="Korchina V."/>
            <person name="Kovar C."/>
            <person name="Mata R."/>
            <person name="Mathew T."/>
            <person name="Ngo R."/>
            <person name="Nguyen L."/>
            <person name="Nguyen N."/>
            <person name="Okwuonu G."/>
            <person name="Ongeri F."/>
            <person name="Pham C."/>
            <person name="Simmons D."/>
            <person name="Wilczek-Boney K."/>
            <person name="Hale W."/>
            <person name="Jakkamsetti A."/>
            <person name="Pham P."/>
            <person name="Ruth R."/>
            <person name="San Lucas F."/>
            <person name="Warren J."/>
            <person name="Zhang J."/>
            <person name="Zhao Z."/>
            <person name="Zhou C."/>
            <person name="Zhu D."/>
            <person name="Lee S."/>
            <person name="Bess C."/>
            <person name="Blankenburg K."/>
            <person name="Forbes L."/>
            <person name="Fu Q."/>
            <person name="Gubbala S."/>
            <person name="Hirani K."/>
            <person name="Jayaseelan J.C."/>
            <person name="Lara F."/>
            <person name="Munidasa M."/>
            <person name="Palculict T."/>
            <person name="Patil S."/>
            <person name="Pu L.-L."/>
            <person name="Saada N."/>
            <person name="Tang L."/>
            <person name="Weissenberger G."/>
            <person name="Zhu Y."/>
            <person name="Hemphill L."/>
            <person name="Shang Y."/>
            <person name="Youmans B."/>
            <person name="Ayvaz T."/>
            <person name="Ross M."/>
            <person name="Santibanez J."/>
            <person name="Aqrawi P."/>
            <person name="Gross S."/>
            <person name="Joshi V."/>
            <person name="Fowler G."/>
            <person name="Nazareth L."/>
            <person name="Reid J."/>
            <person name="Worley K."/>
            <person name="Petrosino J."/>
            <person name="Highlander S."/>
            <person name="Gibbs R."/>
        </authorList>
    </citation>
    <scope>NUCLEOTIDE SEQUENCE [LARGE SCALE GENOMIC DNA]</scope>
    <source>
        <strain evidence="1 2">ATCC 23263</strain>
    </source>
</reference>
<evidence type="ECO:0000313" key="1">
    <source>
        <dbReference type="EMBL" id="EFV02135.1"/>
    </source>
</evidence>
<evidence type="ECO:0000313" key="2">
    <source>
        <dbReference type="Proteomes" id="UP000004754"/>
    </source>
</evidence>
<accession>E6MFL8</accession>
<gene>
    <name evidence="1" type="ORF">HMP0721_0901</name>
</gene>
<name>E6MFL8_9FIRM</name>
<organism evidence="1 2">
    <name type="scientific">Pseudoramibacter alactolyticus ATCC 23263</name>
    <dbReference type="NCBI Taxonomy" id="887929"/>
    <lineage>
        <taxon>Bacteria</taxon>
        <taxon>Bacillati</taxon>
        <taxon>Bacillota</taxon>
        <taxon>Clostridia</taxon>
        <taxon>Eubacteriales</taxon>
        <taxon>Eubacteriaceae</taxon>
        <taxon>Pseudoramibacter</taxon>
    </lineage>
</organism>
<comment type="caution">
    <text evidence="1">The sequence shown here is derived from an EMBL/GenBank/DDBJ whole genome shotgun (WGS) entry which is preliminary data.</text>
</comment>
<proteinExistence type="predicted"/>
<protein>
    <submittedName>
        <fullName evidence="1">Uncharacterized protein</fullName>
    </submittedName>
</protein>
<dbReference type="AlphaFoldDB" id="E6MFL8"/>
<dbReference type="EMBL" id="AEQN01000014">
    <property type="protein sequence ID" value="EFV02135.1"/>
    <property type="molecule type" value="Genomic_DNA"/>
</dbReference>
<dbReference type="HOGENOM" id="CLU_3083664_0_0_9"/>
<dbReference type="STRING" id="887929.HMP0721_0901"/>
<dbReference type="Proteomes" id="UP000004754">
    <property type="component" value="Unassembled WGS sequence"/>
</dbReference>